<evidence type="ECO:0000313" key="2">
    <source>
        <dbReference type="Proteomes" id="UP001164746"/>
    </source>
</evidence>
<dbReference type="EMBL" id="CP111016">
    <property type="protein sequence ID" value="WAR04624.1"/>
    <property type="molecule type" value="Genomic_DNA"/>
</dbReference>
<gene>
    <name evidence="1" type="ORF">MAR_019993</name>
</gene>
<dbReference type="Proteomes" id="UP001164746">
    <property type="component" value="Chromosome 5"/>
</dbReference>
<accession>A0ABY7E898</accession>
<keyword evidence="2" id="KW-1185">Reference proteome</keyword>
<reference evidence="1" key="1">
    <citation type="submission" date="2022-11" db="EMBL/GenBank/DDBJ databases">
        <title>Centuries of genome instability and evolution in soft-shell clam transmissible cancer (bioRxiv).</title>
        <authorList>
            <person name="Hart S.F.M."/>
            <person name="Yonemitsu M.A."/>
            <person name="Giersch R.M."/>
            <person name="Beal B.F."/>
            <person name="Arriagada G."/>
            <person name="Davis B.W."/>
            <person name="Ostrander E.A."/>
            <person name="Goff S.P."/>
            <person name="Metzger M.J."/>
        </authorList>
    </citation>
    <scope>NUCLEOTIDE SEQUENCE</scope>
    <source>
        <strain evidence="1">MELC-2E11</strain>
        <tissue evidence="1">Siphon/mantle</tissue>
    </source>
</reference>
<sequence>MLRHSRSAYLWNFHVYLIGCKDRTHHGHSHDVVMNLTQEDYHLLANRLDGYGTVNGIGFPKVSRSQGMFGRGDPPEGCFGVNSEEGQTPCSPPFHLEPACQETCLGKHLELR</sequence>
<proteinExistence type="predicted"/>
<protein>
    <submittedName>
        <fullName evidence="1">Uncharacterized protein</fullName>
    </submittedName>
</protein>
<organism evidence="1 2">
    <name type="scientific">Mya arenaria</name>
    <name type="common">Soft-shell clam</name>
    <dbReference type="NCBI Taxonomy" id="6604"/>
    <lineage>
        <taxon>Eukaryota</taxon>
        <taxon>Metazoa</taxon>
        <taxon>Spiralia</taxon>
        <taxon>Lophotrochozoa</taxon>
        <taxon>Mollusca</taxon>
        <taxon>Bivalvia</taxon>
        <taxon>Autobranchia</taxon>
        <taxon>Heteroconchia</taxon>
        <taxon>Euheterodonta</taxon>
        <taxon>Imparidentia</taxon>
        <taxon>Neoheterodontei</taxon>
        <taxon>Myida</taxon>
        <taxon>Myoidea</taxon>
        <taxon>Myidae</taxon>
        <taxon>Mya</taxon>
    </lineage>
</organism>
<name>A0ABY7E898_MYAAR</name>
<evidence type="ECO:0000313" key="1">
    <source>
        <dbReference type="EMBL" id="WAR04624.1"/>
    </source>
</evidence>